<evidence type="ECO:0000313" key="11">
    <source>
        <dbReference type="EMBL" id="MEJ8474173.1"/>
    </source>
</evidence>
<evidence type="ECO:0000256" key="1">
    <source>
        <dbReference type="ARBA" id="ARBA00007921"/>
    </source>
</evidence>
<dbReference type="Gene3D" id="3.30.300.20">
    <property type="match status" value="1"/>
</dbReference>
<keyword evidence="5 6" id="KW-0342">GTP-binding</keyword>
<feature type="region of interest" description="G5" evidence="7">
    <location>
        <begin position="162"/>
        <end position="164"/>
    </location>
</feature>
<comment type="function">
    <text evidence="6">An essential GTPase that binds both GDP and GTP, with rapid nucleotide exchange. Plays a role in 16S rRNA processing and 30S ribosomal subunit biogenesis and possibly also in cell cycle regulation and energy metabolism.</text>
</comment>
<dbReference type="PANTHER" id="PTHR42698">
    <property type="entry name" value="GTPASE ERA"/>
    <property type="match status" value="1"/>
</dbReference>
<dbReference type="PROSITE" id="PS50823">
    <property type="entry name" value="KH_TYPE_2"/>
    <property type="match status" value="1"/>
</dbReference>
<keyword evidence="6" id="KW-0699">rRNA-binding</keyword>
<gene>
    <name evidence="6 11" type="primary">era</name>
    <name evidence="11" type="ORF">V6575_08725</name>
</gene>
<keyword evidence="6" id="KW-0472">Membrane</keyword>
<evidence type="ECO:0000256" key="2">
    <source>
        <dbReference type="ARBA" id="ARBA00020484"/>
    </source>
</evidence>
<name>A0ABU8TJ40_9HYPH</name>
<dbReference type="InterPro" id="IPR015946">
    <property type="entry name" value="KH_dom-like_a/b"/>
</dbReference>
<comment type="subunit">
    <text evidence="6">Monomer.</text>
</comment>
<feature type="region of interest" description="G2" evidence="7">
    <location>
        <begin position="50"/>
        <end position="54"/>
    </location>
</feature>
<dbReference type="Gene3D" id="3.40.50.300">
    <property type="entry name" value="P-loop containing nucleotide triphosphate hydrolases"/>
    <property type="match status" value="1"/>
</dbReference>
<evidence type="ECO:0000256" key="3">
    <source>
        <dbReference type="ARBA" id="ARBA00022741"/>
    </source>
</evidence>
<dbReference type="InterPro" id="IPR004044">
    <property type="entry name" value="KH_dom_type_2"/>
</dbReference>
<dbReference type="RefSeq" id="WP_340273956.1">
    <property type="nucleotide sequence ID" value="NZ_JBAKIA010000004.1"/>
</dbReference>
<reference evidence="11 12" key="1">
    <citation type="submission" date="2024-02" db="EMBL/GenBank/DDBJ databases">
        <title>Roseibium algae sp. nov., isolated from marine alga (Grateloupia sp.), showing potential in myo-inositol conversion.</title>
        <authorList>
            <person name="Wang Y."/>
        </authorList>
    </citation>
    <scope>NUCLEOTIDE SEQUENCE [LARGE SCALE GENOMIC DNA]</scope>
    <source>
        <strain evidence="11 12">H3510</strain>
    </source>
</reference>
<feature type="region of interest" description="G3" evidence="7">
    <location>
        <begin position="71"/>
        <end position="74"/>
    </location>
</feature>
<dbReference type="NCBIfam" id="TIGR00231">
    <property type="entry name" value="small_GTP"/>
    <property type="match status" value="1"/>
</dbReference>
<proteinExistence type="inferred from homology"/>
<feature type="region of interest" description="G1" evidence="7">
    <location>
        <begin position="24"/>
        <end position="31"/>
    </location>
</feature>
<dbReference type="CDD" id="cd22534">
    <property type="entry name" value="KH-II_Era"/>
    <property type="match status" value="1"/>
</dbReference>
<dbReference type="SUPFAM" id="SSF54814">
    <property type="entry name" value="Prokaryotic type KH domain (KH-domain type II)"/>
    <property type="match status" value="1"/>
</dbReference>
<keyword evidence="6" id="KW-0963">Cytoplasm</keyword>
<dbReference type="CDD" id="cd04163">
    <property type="entry name" value="Era"/>
    <property type="match status" value="1"/>
</dbReference>
<dbReference type="InterPro" id="IPR030388">
    <property type="entry name" value="G_ERA_dom"/>
</dbReference>
<feature type="region of interest" description="G4" evidence="7">
    <location>
        <begin position="133"/>
        <end position="136"/>
    </location>
</feature>
<feature type="binding site" evidence="6">
    <location>
        <begin position="24"/>
        <end position="31"/>
    </location>
    <ligand>
        <name>GTP</name>
        <dbReference type="ChEBI" id="CHEBI:37565"/>
    </ligand>
</feature>
<comment type="caution">
    <text evidence="11">The sequence shown here is derived from an EMBL/GenBank/DDBJ whole genome shotgun (WGS) entry which is preliminary data.</text>
</comment>
<feature type="domain" description="KH type-2" evidence="9">
    <location>
        <begin position="214"/>
        <end position="291"/>
    </location>
</feature>
<keyword evidence="3 6" id="KW-0547">Nucleotide-binding</keyword>
<dbReference type="SUPFAM" id="SSF52540">
    <property type="entry name" value="P-loop containing nucleoside triphosphate hydrolases"/>
    <property type="match status" value="1"/>
</dbReference>
<dbReference type="Pfam" id="PF01926">
    <property type="entry name" value="MMR_HSR1"/>
    <property type="match status" value="1"/>
</dbReference>
<dbReference type="InterPro" id="IPR006073">
    <property type="entry name" value="GTP-bd"/>
</dbReference>
<dbReference type="EMBL" id="JBAKIA010000004">
    <property type="protein sequence ID" value="MEJ8474173.1"/>
    <property type="molecule type" value="Genomic_DNA"/>
</dbReference>
<keyword evidence="12" id="KW-1185">Reference proteome</keyword>
<evidence type="ECO:0000256" key="4">
    <source>
        <dbReference type="ARBA" id="ARBA00022884"/>
    </source>
</evidence>
<dbReference type="HAMAP" id="MF_00367">
    <property type="entry name" value="GTPase_Era"/>
    <property type="match status" value="1"/>
</dbReference>
<sequence length="309" mass="34815">MPLPDLDQSVVPSDARAGFVALIGAPNAGKSTLINQVVGTKVSIVTHKVQTTRTIVRGIAMHGKSQLVFVDTPGIFEPKRRLDRAMVSTAWSGARDADVIALLIDARKGLTEESEAILQKLEGIKTPKVLILNKTDVANREKLLKLAQKANEMIRFDETFMVSAVNGDGIDTILDYFSKQVPEGPWLYPEDQPSDLPLRILASEITREKLFERLHQELPYISTVETERWETRKDGSARIEQTIYVERDSQKSIVLGKRGATIKQISQSARQEIAEIIETPVHLFLFVKVRENWADDPERYREMGLEFHK</sequence>
<dbReference type="NCBIfam" id="TIGR00436">
    <property type="entry name" value="era"/>
    <property type="match status" value="1"/>
</dbReference>
<dbReference type="InterPro" id="IPR027417">
    <property type="entry name" value="P-loop_NTPase"/>
</dbReference>
<feature type="domain" description="Era-type G" evidence="10">
    <location>
        <begin position="16"/>
        <end position="183"/>
    </location>
</feature>
<keyword evidence="6" id="KW-0690">Ribosome biogenesis</keyword>
<feature type="binding site" evidence="6">
    <location>
        <begin position="133"/>
        <end position="136"/>
    </location>
    <ligand>
        <name>GTP</name>
        <dbReference type="ChEBI" id="CHEBI:37565"/>
    </ligand>
</feature>
<evidence type="ECO:0000259" key="10">
    <source>
        <dbReference type="PROSITE" id="PS51713"/>
    </source>
</evidence>
<protein>
    <recommendedName>
        <fullName evidence="2 6">GTPase Era</fullName>
    </recommendedName>
</protein>
<comment type="similarity">
    <text evidence="1 6 7 8">Belongs to the TRAFAC class TrmE-Era-EngA-EngB-Septin-like GTPase superfamily. Era GTPase family.</text>
</comment>
<dbReference type="NCBIfam" id="NF000908">
    <property type="entry name" value="PRK00089.1"/>
    <property type="match status" value="1"/>
</dbReference>
<comment type="subcellular location">
    <subcellularLocation>
        <location evidence="6">Cytoplasm</location>
    </subcellularLocation>
    <subcellularLocation>
        <location evidence="6">Cell membrane</location>
        <topology evidence="6">Peripheral membrane protein</topology>
    </subcellularLocation>
</comment>
<evidence type="ECO:0000256" key="7">
    <source>
        <dbReference type="PROSITE-ProRule" id="PRU01050"/>
    </source>
</evidence>
<dbReference type="InterPro" id="IPR005662">
    <property type="entry name" value="GTPase_Era-like"/>
</dbReference>
<organism evidence="11 12">
    <name type="scientific">Roseibium algae</name>
    <dbReference type="NCBI Taxonomy" id="3123038"/>
    <lineage>
        <taxon>Bacteria</taxon>
        <taxon>Pseudomonadati</taxon>
        <taxon>Pseudomonadota</taxon>
        <taxon>Alphaproteobacteria</taxon>
        <taxon>Hyphomicrobiales</taxon>
        <taxon>Stappiaceae</taxon>
        <taxon>Roseibium</taxon>
    </lineage>
</organism>
<dbReference type="Pfam" id="PF07650">
    <property type="entry name" value="KH_2"/>
    <property type="match status" value="1"/>
</dbReference>
<dbReference type="PROSITE" id="PS51713">
    <property type="entry name" value="G_ERA"/>
    <property type="match status" value="1"/>
</dbReference>
<evidence type="ECO:0000256" key="8">
    <source>
        <dbReference type="RuleBase" id="RU003761"/>
    </source>
</evidence>
<keyword evidence="6" id="KW-1003">Cell membrane</keyword>
<feature type="binding site" evidence="6">
    <location>
        <begin position="71"/>
        <end position="75"/>
    </location>
    <ligand>
        <name>GTP</name>
        <dbReference type="ChEBI" id="CHEBI:37565"/>
    </ligand>
</feature>
<evidence type="ECO:0000256" key="6">
    <source>
        <dbReference type="HAMAP-Rule" id="MF_00367"/>
    </source>
</evidence>
<evidence type="ECO:0000256" key="5">
    <source>
        <dbReference type="ARBA" id="ARBA00023134"/>
    </source>
</evidence>
<keyword evidence="4 6" id="KW-0694">RNA-binding</keyword>
<dbReference type="InterPro" id="IPR005225">
    <property type="entry name" value="Small_GTP-bd"/>
</dbReference>
<dbReference type="Proteomes" id="UP001385499">
    <property type="component" value="Unassembled WGS sequence"/>
</dbReference>
<dbReference type="PANTHER" id="PTHR42698:SF1">
    <property type="entry name" value="GTPASE ERA, MITOCHONDRIAL"/>
    <property type="match status" value="1"/>
</dbReference>
<evidence type="ECO:0000259" key="9">
    <source>
        <dbReference type="PROSITE" id="PS50823"/>
    </source>
</evidence>
<accession>A0ABU8TJ40</accession>
<dbReference type="InterPro" id="IPR009019">
    <property type="entry name" value="KH_sf_prok-type"/>
</dbReference>
<evidence type="ECO:0000313" key="12">
    <source>
        <dbReference type="Proteomes" id="UP001385499"/>
    </source>
</evidence>